<dbReference type="EMBL" id="JACHYB010000002">
    <property type="protein sequence ID" value="MBB3187965.1"/>
    <property type="molecule type" value="Genomic_DNA"/>
</dbReference>
<comment type="caution">
    <text evidence="1">The sequence shown here is derived from an EMBL/GenBank/DDBJ whole genome shotgun (WGS) entry which is preliminary data.</text>
</comment>
<keyword evidence="2" id="KW-1185">Reference proteome</keyword>
<evidence type="ECO:0000313" key="1">
    <source>
        <dbReference type="EMBL" id="MBB3187965.1"/>
    </source>
</evidence>
<protein>
    <submittedName>
        <fullName evidence="1">Uncharacterized protein</fullName>
    </submittedName>
</protein>
<gene>
    <name evidence="1" type="ORF">FHX64_002163</name>
</gene>
<dbReference type="AlphaFoldDB" id="A0A7W5DSH2"/>
<accession>A0A7W5DSH2</accession>
<proteinExistence type="predicted"/>
<organism evidence="1 2">
    <name type="scientific">Microbacter margulisiae</name>
    <dbReference type="NCBI Taxonomy" id="1350067"/>
    <lineage>
        <taxon>Bacteria</taxon>
        <taxon>Pseudomonadati</taxon>
        <taxon>Bacteroidota</taxon>
        <taxon>Bacteroidia</taxon>
        <taxon>Bacteroidales</taxon>
        <taxon>Porphyromonadaceae</taxon>
        <taxon>Microbacter</taxon>
    </lineage>
</organism>
<evidence type="ECO:0000313" key="2">
    <source>
        <dbReference type="Proteomes" id="UP000544222"/>
    </source>
</evidence>
<dbReference type="Proteomes" id="UP000544222">
    <property type="component" value="Unassembled WGS sequence"/>
</dbReference>
<sequence length="34" mass="3997">MVVWDLPNNMIISLNINNLQVHSIMLSLDFHFQV</sequence>
<reference evidence="1 2" key="1">
    <citation type="submission" date="2020-08" db="EMBL/GenBank/DDBJ databases">
        <title>Genomic Encyclopedia of Type Strains, Phase IV (KMG-IV): sequencing the most valuable type-strain genomes for metagenomic binning, comparative biology and taxonomic classification.</title>
        <authorList>
            <person name="Goeker M."/>
        </authorList>
    </citation>
    <scope>NUCLEOTIDE SEQUENCE [LARGE SCALE GENOMIC DNA]</scope>
    <source>
        <strain evidence="1 2">DSM 27471</strain>
    </source>
</reference>
<name>A0A7W5DSH2_9PORP</name>